<evidence type="ECO:0000313" key="1">
    <source>
        <dbReference type="EMBL" id="CAD7238156.1"/>
    </source>
</evidence>
<accession>A0A7R8WVU2</accession>
<sequence>MSEGVPALKHPIDCHSIRDSITSYLKGDLEQEPFDIDPERKRNHVYLSLAANLGVHDVVQ</sequence>
<dbReference type="AlphaFoldDB" id="A0A7R8WVU2"/>
<reference evidence="1" key="1">
    <citation type="submission" date="2020-11" db="EMBL/GenBank/DDBJ databases">
        <authorList>
            <person name="Tran Van P."/>
        </authorList>
    </citation>
    <scope>NUCLEOTIDE SEQUENCE</scope>
</reference>
<organism evidence="1">
    <name type="scientific">Cyprideis torosa</name>
    <dbReference type="NCBI Taxonomy" id="163714"/>
    <lineage>
        <taxon>Eukaryota</taxon>
        <taxon>Metazoa</taxon>
        <taxon>Ecdysozoa</taxon>
        <taxon>Arthropoda</taxon>
        <taxon>Crustacea</taxon>
        <taxon>Oligostraca</taxon>
        <taxon>Ostracoda</taxon>
        <taxon>Podocopa</taxon>
        <taxon>Podocopida</taxon>
        <taxon>Cytherocopina</taxon>
        <taxon>Cytheroidea</taxon>
        <taxon>Cytherideidae</taxon>
        <taxon>Cyprideis</taxon>
    </lineage>
</organism>
<proteinExistence type="predicted"/>
<dbReference type="EMBL" id="OB697028">
    <property type="protein sequence ID" value="CAD7238156.1"/>
    <property type="molecule type" value="Genomic_DNA"/>
</dbReference>
<feature type="non-terminal residue" evidence="1">
    <location>
        <position position="60"/>
    </location>
</feature>
<gene>
    <name evidence="1" type="ORF">CTOB1V02_LOCUS15971</name>
</gene>
<name>A0A7R8WVU2_9CRUS</name>
<protein>
    <submittedName>
        <fullName evidence="1">Uncharacterized protein</fullName>
    </submittedName>
</protein>